<gene>
    <name evidence="2" type="ORF">ROI90_16085</name>
</gene>
<evidence type="ECO:0000313" key="2">
    <source>
        <dbReference type="EMBL" id="MDU0371924.1"/>
    </source>
</evidence>
<feature type="transmembrane region" description="Helical" evidence="1">
    <location>
        <begin position="98"/>
        <end position="114"/>
    </location>
</feature>
<evidence type="ECO:0000313" key="3">
    <source>
        <dbReference type="Proteomes" id="UP001250698"/>
    </source>
</evidence>
<keyword evidence="1" id="KW-1133">Transmembrane helix</keyword>
<dbReference type="EMBL" id="JAWDJT010000011">
    <property type="protein sequence ID" value="MDU0371924.1"/>
    <property type="molecule type" value="Genomic_DNA"/>
</dbReference>
<feature type="transmembrane region" description="Helical" evidence="1">
    <location>
        <begin position="50"/>
        <end position="69"/>
    </location>
</feature>
<proteinExistence type="predicted"/>
<dbReference type="Proteomes" id="UP001250698">
    <property type="component" value="Unassembled WGS sequence"/>
</dbReference>
<keyword evidence="1" id="KW-0472">Membrane</keyword>
<protein>
    <submittedName>
        <fullName evidence="2">Uncharacterized protein</fullName>
    </submittedName>
</protein>
<feature type="transmembrane region" description="Helical" evidence="1">
    <location>
        <begin position="126"/>
        <end position="148"/>
    </location>
</feature>
<sequence>MTSSFEELSRRHMWWSWFGGLGLVLLGQVVVQEYVGWSRPNDGLGAYFRWYALGLTLFLGLPALLGAWVRRWAMQWAFATAASLLGLLWRTILVVEGTVLLLMLLYLIIVFALGSDNAHSRPIGLLFQLFFGLSLPWLLSSVVAAVWLRSSHSETCIPNKKQV</sequence>
<keyword evidence="1" id="KW-0812">Transmembrane</keyword>
<name>A0ABU3TKM0_9BACT</name>
<comment type="caution">
    <text evidence="2">The sequence shown here is derived from an EMBL/GenBank/DDBJ whole genome shotgun (WGS) entry which is preliminary data.</text>
</comment>
<evidence type="ECO:0000256" key="1">
    <source>
        <dbReference type="SAM" id="Phobius"/>
    </source>
</evidence>
<keyword evidence="3" id="KW-1185">Reference proteome</keyword>
<dbReference type="RefSeq" id="WP_315999382.1">
    <property type="nucleotide sequence ID" value="NZ_JAWDJT010000011.1"/>
</dbReference>
<reference evidence="2 3" key="1">
    <citation type="submission" date="2023-10" db="EMBL/GenBank/DDBJ databases">
        <title>Hymenobacter endophyticus sp. nov., an isolate from the leaf tissues of wheat.</title>
        <authorList>
            <person name="Dai Y."/>
        </authorList>
    </citation>
    <scope>NUCLEOTIDE SEQUENCE [LARGE SCALE GENOMIC DNA]</scope>
    <source>
        <strain evidence="2 3">ZK17L-C2</strain>
    </source>
</reference>
<accession>A0ABU3TKM0</accession>
<organism evidence="2 3">
    <name type="scientific">Hymenobacter endophyticus</name>
    <dbReference type="NCBI Taxonomy" id="3076335"/>
    <lineage>
        <taxon>Bacteria</taxon>
        <taxon>Pseudomonadati</taxon>
        <taxon>Bacteroidota</taxon>
        <taxon>Cytophagia</taxon>
        <taxon>Cytophagales</taxon>
        <taxon>Hymenobacteraceae</taxon>
        <taxon>Hymenobacter</taxon>
    </lineage>
</organism>
<feature type="transmembrane region" description="Helical" evidence="1">
    <location>
        <begin position="12"/>
        <end position="30"/>
    </location>
</feature>